<name>A0A544VY68_9MYCO</name>
<dbReference type="Gene3D" id="3.30.470.30">
    <property type="entry name" value="DNA ligase/mRNA capping enzyme"/>
    <property type="match status" value="1"/>
</dbReference>
<evidence type="ECO:0000313" key="8">
    <source>
        <dbReference type="Proteomes" id="UP000315759"/>
    </source>
</evidence>
<keyword evidence="3 7" id="KW-0436">Ligase</keyword>
<dbReference type="InterPro" id="IPR012340">
    <property type="entry name" value="NA-bd_OB-fold"/>
</dbReference>
<dbReference type="GO" id="GO:0006281">
    <property type="term" value="P:DNA repair"/>
    <property type="evidence" value="ECO:0007669"/>
    <property type="project" value="InterPro"/>
</dbReference>
<evidence type="ECO:0000256" key="3">
    <source>
        <dbReference type="ARBA" id="ARBA00022598"/>
    </source>
</evidence>
<dbReference type="EC" id="6.5.1.1" evidence="2"/>
<dbReference type="InterPro" id="IPR044117">
    <property type="entry name" value="OBF_LigC-like"/>
</dbReference>
<dbReference type="CDD" id="cd07905">
    <property type="entry name" value="Adenylation_DNA_ligase_LigC"/>
    <property type="match status" value="1"/>
</dbReference>
<dbReference type="InterPro" id="IPR016059">
    <property type="entry name" value="DNA_ligase_ATP-dep_CS"/>
</dbReference>
<feature type="domain" description="DNA ligase ATP-dependent C-terminal" evidence="6">
    <location>
        <begin position="221"/>
        <end position="322"/>
    </location>
</feature>
<dbReference type="NCBIfam" id="NF006078">
    <property type="entry name" value="PRK08224.1"/>
    <property type="match status" value="1"/>
</dbReference>
<feature type="domain" description="ATP-dependent DNA ligase family profile" evidence="5">
    <location>
        <begin position="11"/>
        <end position="203"/>
    </location>
</feature>
<comment type="catalytic activity">
    <reaction evidence="4">
        <text>ATP + (deoxyribonucleotide)n-3'-hydroxyl + 5'-phospho-(deoxyribonucleotide)m = (deoxyribonucleotide)n+m + AMP + diphosphate.</text>
        <dbReference type="EC" id="6.5.1.1"/>
    </reaction>
</comment>
<evidence type="ECO:0000256" key="1">
    <source>
        <dbReference type="ARBA" id="ARBA00007572"/>
    </source>
</evidence>
<dbReference type="InterPro" id="IPR012310">
    <property type="entry name" value="DNA_ligase_ATP-dep_cent"/>
</dbReference>
<dbReference type="PANTHER" id="PTHR45674">
    <property type="entry name" value="DNA LIGASE 1/3 FAMILY MEMBER"/>
    <property type="match status" value="1"/>
</dbReference>
<evidence type="ECO:0000256" key="4">
    <source>
        <dbReference type="ARBA" id="ARBA00034003"/>
    </source>
</evidence>
<dbReference type="GO" id="GO:0006310">
    <property type="term" value="P:DNA recombination"/>
    <property type="evidence" value="ECO:0007669"/>
    <property type="project" value="InterPro"/>
</dbReference>
<dbReference type="Pfam" id="PF01068">
    <property type="entry name" value="DNA_ligase_A_M"/>
    <property type="match status" value="1"/>
</dbReference>
<dbReference type="Gene3D" id="2.40.50.140">
    <property type="entry name" value="Nucleic acid-binding proteins"/>
    <property type="match status" value="1"/>
</dbReference>
<dbReference type="Proteomes" id="UP000315759">
    <property type="component" value="Unassembled WGS sequence"/>
</dbReference>
<dbReference type="AlphaFoldDB" id="A0A544VY68"/>
<dbReference type="Pfam" id="PF04679">
    <property type="entry name" value="DNA_ligase_A_C"/>
    <property type="match status" value="1"/>
</dbReference>
<evidence type="ECO:0000259" key="6">
    <source>
        <dbReference type="Pfam" id="PF04679"/>
    </source>
</evidence>
<reference evidence="7 8" key="1">
    <citation type="submission" date="2018-10" db="EMBL/GenBank/DDBJ databases">
        <title>Draft genome of Mycobacterium hodleri strain B.</title>
        <authorList>
            <person name="Amande T.J."/>
            <person name="Mcgenity T.J."/>
        </authorList>
    </citation>
    <scope>NUCLEOTIDE SEQUENCE [LARGE SCALE GENOMIC DNA]</scope>
    <source>
        <strain evidence="7 8">B</strain>
    </source>
</reference>
<accession>A0A544VY68</accession>
<dbReference type="InterPro" id="IPR050191">
    <property type="entry name" value="ATP-dep_DNA_ligase"/>
</dbReference>
<comment type="similarity">
    <text evidence="1">Belongs to the ATP-dependent DNA ligase family.</text>
</comment>
<dbReference type="InterPro" id="IPR044119">
    <property type="entry name" value="Adenylation_LigC-like"/>
</dbReference>
<comment type="caution">
    <text evidence="7">The sequence shown here is derived from an EMBL/GenBank/DDBJ whole genome shotgun (WGS) entry which is preliminary data.</text>
</comment>
<dbReference type="InterPro" id="IPR012309">
    <property type="entry name" value="DNA_ligase_ATP-dep_C"/>
</dbReference>
<dbReference type="SUPFAM" id="SSF50249">
    <property type="entry name" value="Nucleic acid-binding proteins"/>
    <property type="match status" value="1"/>
</dbReference>
<evidence type="ECO:0000259" key="5">
    <source>
        <dbReference type="Pfam" id="PF01068"/>
    </source>
</evidence>
<dbReference type="PROSITE" id="PS00697">
    <property type="entry name" value="DNA_LIGASE_A1"/>
    <property type="match status" value="1"/>
</dbReference>
<dbReference type="PANTHER" id="PTHR45674:SF4">
    <property type="entry name" value="DNA LIGASE 1"/>
    <property type="match status" value="1"/>
</dbReference>
<proteinExistence type="inferred from homology"/>
<gene>
    <name evidence="7" type="ORF">D8S82_19075</name>
</gene>
<dbReference type="CDD" id="cd07970">
    <property type="entry name" value="OBF_DNA_ligase_LigC"/>
    <property type="match status" value="1"/>
</dbReference>
<dbReference type="GO" id="GO:0005524">
    <property type="term" value="F:ATP binding"/>
    <property type="evidence" value="ECO:0007669"/>
    <property type="project" value="InterPro"/>
</dbReference>
<dbReference type="GO" id="GO:0003910">
    <property type="term" value="F:DNA ligase (ATP) activity"/>
    <property type="evidence" value="ECO:0007669"/>
    <property type="project" value="UniProtKB-EC"/>
</dbReference>
<keyword evidence="8" id="KW-1185">Reference proteome</keyword>
<protein>
    <recommendedName>
        <fullName evidence="2">DNA ligase (ATP)</fullName>
        <ecNumber evidence="2">6.5.1.1</ecNumber>
    </recommendedName>
</protein>
<organism evidence="7 8">
    <name type="scientific">Mycolicibacterium hodleri</name>
    <dbReference type="NCBI Taxonomy" id="49897"/>
    <lineage>
        <taxon>Bacteria</taxon>
        <taxon>Bacillati</taxon>
        <taxon>Actinomycetota</taxon>
        <taxon>Actinomycetes</taxon>
        <taxon>Mycobacteriales</taxon>
        <taxon>Mycobacteriaceae</taxon>
        <taxon>Mycolicibacterium</taxon>
    </lineage>
</organism>
<dbReference type="SUPFAM" id="SSF56091">
    <property type="entry name" value="DNA ligase/mRNA capping enzyme, catalytic domain"/>
    <property type="match status" value="1"/>
</dbReference>
<dbReference type="EMBL" id="VIFX01000025">
    <property type="protein sequence ID" value="TQR84912.1"/>
    <property type="molecule type" value="Genomic_DNA"/>
</dbReference>
<evidence type="ECO:0000256" key="2">
    <source>
        <dbReference type="ARBA" id="ARBA00012727"/>
    </source>
</evidence>
<sequence length="346" mass="38868">MDLPVMPPLEPMLAKAATNVPGEAGVWSYEPKWDGFRALVFRDGDDVVLQSRSGKELGRYFPELVESLRDELAPRCVLDGEVVVPREVDGRIRLDWESLSQRIHPAESRVTMLAEQTPAHFIGFDALATADRPLLGEPFRVRREALRELVTEKTWCHVTRTTEDPQLGTQWLTTFEGAGLDGVIAKRLDGRYLPGKREMVKVKHKRDADCVAIGYRVHKSGEGVGSILLGLYDEGGQLQMIGGAASFSVKDRIKLLAELEPLRDGDARDGDPSRWNSAADKRWIPVRPERVAEVAYDQMEGNGHSGRRFRHAVKFLRWRPDREPASCTFAQLDVPLNYDLSDVLES</sequence>
<evidence type="ECO:0000313" key="7">
    <source>
        <dbReference type="EMBL" id="TQR84912.1"/>
    </source>
</evidence>